<dbReference type="PROSITE" id="PS51365">
    <property type="entry name" value="RENAL_DIPEPTIDASE_2"/>
    <property type="match status" value="1"/>
</dbReference>
<proteinExistence type="predicted"/>
<accession>A0A537JDK2</accession>
<evidence type="ECO:0000313" key="2">
    <source>
        <dbReference type="EMBL" id="TMI81614.1"/>
    </source>
</evidence>
<name>A0A537JDK2_9BACT</name>
<dbReference type="Proteomes" id="UP000320048">
    <property type="component" value="Unassembled WGS sequence"/>
</dbReference>
<dbReference type="InterPro" id="IPR032466">
    <property type="entry name" value="Metal_Hydrolase"/>
</dbReference>
<dbReference type="InterPro" id="IPR008257">
    <property type="entry name" value="Pept_M19"/>
</dbReference>
<dbReference type="GO" id="GO:0006508">
    <property type="term" value="P:proteolysis"/>
    <property type="evidence" value="ECO:0007669"/>
    <property type="project" value="InterPro"/>
</dbReference>
<organism evidence="2 3">
    <name type="scientific">Candidatus Segetimicrobium genomatis</name>
    <dbReference type="NCBI Taxonomy" id="2569760"/>
    <lineage>
        <taxon>Bacteria</taxon>
        <taxon>Bacillati</taxon>
        <taxon>Candidatus Sysuimicrobiota</taxon>
        <taxon>Candidatus Sysuimicrobiia</taxon>
        <taxon>Candidatus Sysuimicrobiales</taxon>
        <taxon>Candidatus Segetimicrobiaceae</taxon>
        <taxon>Candidatus Segetimicrobium</taxon>
    </lineage>
</organism>
<gene>
    <name evidence="2" type="ORF">E6H04_06250</name>
</gene>
<evidence type="ECO:0000256" key="1">
    <source>
        <dbReference type="SAM" id="MobiDB-lite"/>
    </source>
</evidence>
<dbReference type="SUPFAM" id="SSF51556">
    <property type="entry name" value="Metallo-dependent hydrolases"/>
    <property type="match status" value="1"/>
</dbReference>
<evidence type="ECO:0000313" key="3">
    <source>
        <dbReference type="Proteomes" id="UP000320048"/>
    </source>
</evidence>
<dbReference type="PANTHER" id="PTHR10443:SF12">
    <property type="entry name" value="DIPEPTIDASE"/>
    <property type="match status" value="1"/>
</dbReference>
<feature type="region of interest" description="Disordered" evidence="1">
    <location>
        <begin position="335"/>
        <end position="362"/>
    </location>
</feature>
<dbReference type="AlphaFoldDB" id="A0A537JDK2"/>
<reference evidence="2 3" key="1">
    <citation type="journal article" date="2019" name="Nat. Microbiol.">
        <title>Mediterranean grassland soil C-N compound turnover is dependent on rainfall and depth, and is mediated by genomically divergent microorganisms.</title>
        <authorList>
            <person name="Diamond S."/>
            <person name="Andeer P.F."/>
            <person name="Li Z."/>
            <person name="Crits-Christoph A."/>
            <person name="Burstein D."/>
            <person name="Anantharaman K."/>
            <person name="Lane K.R."/>
            <person name="Thomas B.C."/>
            <person name="Pan C."/>
            <person name="Northen T.R."/>
            <person name="Banfield J.F."/>
        </authorList>
    </citation>
    <scope>NUCLEOTIDE SEQUENCE [LARGE SCALE GENOMIC DNA]</scope>
    <source>
        <strain evidence="2">NP_7</strain>
    </source>
</reference>
<dbReference type="CDD" id="cd01301">
    <property type="entry name" value="rDP_like"/>
    <property type="match status" value="1"/>
</dbReference>
<sequence>MPDLHRDSVVVDCHNDLILLVARKRALGEGAYFRDHVLPSLRAGGVDVQVVPVFMESEYAAEGALRRTLQLIEYLYQEVEAGRGEVALCRTGAEIDAAVSNGKVALVLALEGCEAIGRHTDLFATLFRLGVRIASFTHFGRTMLADGSGEDGTGGRLTRAGVAAVREMERLGILVDVSHLSAAGTHHVLDLATRPVIASHSSARALCDHHRNLDDGQLRAIAATGGVVGVNFFPAFVDPRRPTVDRIVDHIEHIASVAGIDHVGIGPDFIKEYVDELYPQYPLKIEGLDAKAVIEGLDGPQHLAVLTDALRRRGVGEPDVRKILGENFLRCSAPSWASPDDRPGDAGGRGRGRRWGPARRHSRSICARWSRPL</sequence>
<dbReference type="Gene3D" id="3.20.20.140">
    <property type="entry name" value="Metal-dependent hydrolases"/>
    <property type="match status" value="1"/>
</dbReference>
<dbReference type="GO" id="GO:0070573">
    <property type="term" value="F:metallodipeptidase activity"/>
    <property type="evidence" value="ECO:0007669"/>
    <property type="project" value="InterPro"/>
</dbReference>
<dbReference type="EMBL" id="VBAO01000163">
    <property type="protein sequence ID" value="TMI81614.1"/>
    <property type="molecule type" value="Genomic_DNA"/>
</dbReference>
<comment type="caution">
    <text evidence="2">The sequence shown here is derived from an EMBL/GenBank/DDBJ whole genome shotgun (WGS) entry which is preliminary data.</text>
</comment>
<feature type="compositionally biased region" description="Basic residues" evidence="1">
    <location>
        <begin position="350"/>
        <end position="362"/>
    </location>
</feature>
<dbReference type="Pfam" id="PF01244">
    <property type="entry name" value="Peptidase_M19"/>
    <property type="match status" value="1"/>
</dbReference>
<dbReference type="PANTHER" id="PTHR10443">
    <property type="entry name" value="MICROSOMAL DIPEPTIDASE"/>
    <property type="match status" value="1"/>
</dbReference>
<protein>
    <submittedName>
        <fullName evidence="2">Membrane dipeptidase</fullName>
    </submittedName>
</protein>